<dbReference type="PANTHER" id="PTHR44688">
    <property type="entry name" value="DNA-BINDING TRANSCRIPTIONAL ACTIVATOR DEVR_DOSR"/>
    <property type="match status" value="1"/>
</dbReference>
<evidence type="ECO:0000256" key="3">
    <source>
        <dbReference type="ARBA" id="ARBA00023163"/>
    </source>
</evidence>
<evidence type="ECO:0000256" key="1">
    <source>
        <dbReference type="ARBA" id="ARBA00023015"/>
    </source>
</evidence>
<keyword evidence="2" id="KW-0238">DNA-binding</keyword>
<dbReference type="PANTHER" id="PTHR44688:SF16">
    <property type="entry name" value="DNA-BINDING TRANSCRIPTIONAL ACTIVATOR DEVR_DOSR"/>
    <property type="match status" value="1"/>
</dbReference>
<evidence type="ECO:0000256" key="2">
    <source>
        <dbReference type="ARBA" id="ARBA00023125"/>
    </source>
</evidence>
<keyword evidence="3" id="KW-0804">Transcription</keyword>
<feature type="domain" description="HTH luxR-type" evidence="4">
    <location>
        <begin position="175"/>
        <end position="240"/>
    </location>
</feature>
<comment type="caution">
    <text evidence="5">The sequence shown here is derived from an EMBL/GenBank/DDBJ whole genome shotgun (WGS) entry which is preliminary data.</text>
</comment>
<name>A0AA87U7J5_RHIRH</name>
<evidence type="ECO:0000313" key="5">
    <source>
        <dbReference type="EMBL" id="GAJ96777.1"/>
    </source>
</evidence>
<dbReference type="EMBL" id="BAYX01000025">
    <property type="protein sequence ID" value="GAJ96777.1"/>
    <property type="molecule type" value="Genomic_DNA"/>
</dbReference>
<evidence type="ECO:0000259" key="4">
    <source>
        <dbReference type="PROSITE" id="PS50043"/>
    </source>
</evidence>
<dbReference type="InterPro" id="IPR016032">
    <property type="entry name" value="Sig_transdc_resp-reg_C-effctor"/>
</dbReference>
<dbReference type="AlphaFoldDB" id="A0AA87U7J5"/>
<dbReference type="SMART" id="SM00421">
    <property type="entry name" value="HTH_LUXR"/>
    <property type="match status" value="1"/>
</dbReference>
<reference evidence="5 6" key="1">
    <citation type="submission" date="2014-05" db="EMBL/GenBank/DDBJ databases">
        <title>Whole genome shotgun sequence of Rhizobium rhizogenes NBRC 13257.</title>
        <authorList>
            <person name="Katano-Makiyama Y."/>
            <person name="Hosoyama A."/>
            <person name="Hashimoto M."/>
            <person name="Hosoyama Y."/>
            <person name="Noguchi M."/>
            <person name="Tsuchikane K."/>
            <person name="Kimura A."/>
            <person name="Ohji S."/>
            <person name="Ichikawa N."/>
            <person name="Yamazoe A."/>
            <person name="Fujita N."/>
        </authorList>
    </citation>
    <scope>NUCLEOTIDE SEQUENCE [LARGE SCALE GENOMIC DNA]</scope>
    <source>
        <strain evidence="5 6">NBRC 13257</strain>
    </source>
</reference>
<dbReference type="Proteomes" id="UP000026941">
    <property type="component" value="Unassembled WGS sequence"/>
</dbReference>
<dbReference type="PROSITE" id="PS50043">
    <property type="entry name" value="HTH_LUXR_2"/>
    <property type="match status" value="1"/>
</dbReference>
<protein>
    <recommendedName>
        <fullName evidence="4">HTH luxR-type domain-containing protein</fullName>
    </recommendedName>
</protein>
<evidence type="ECO:0000313" key="6">
    <source>
        <dbReference type="Proteomes" id="UP000026941"/>
    </source>
</evidence>
<dbReference type="PRINTS" id="PR00038">
    <property type="entry name" value="HTHLUXR"/>
</dbReference>
<dbReference type="InterPro" id="IPR000792">
    <property type="entry name" value="Tscrpt_reg_LuxR_C"/>
</dbReference>
<accession>A0AA87U7J5</accession>
<dbReference type="SUPFAM" id="SSF46894">
    <property type="entry name" value="C-terminal effector domain of the bipartite response regulators"/>
    <property type="match status" value="1"/>
</dbReference>
<gene>
    <name evidence="5" type="ORF">RRH01S_25_00720</name>
</gene>
<proteinExistence type="predicted"/>
<dbReference type="Pfam" id="PF00196">
    <property type="entry name" value="GerE"/>
    <property type="match status" value="1"/>
</dbReference>
<keyword evidence="1" id="KW-0805">Transcription regulation</keyword>
<dbReference type="GO" id="GO:0006355">
    <property type="term" value="P:regulation of DNA-templated transcription"/>
    <property type="evidence" value="ECO:0007669"/>
    <property type="project" value="InterPro"/>
</dbReference>
<organism evidence="5 6">
    <name type="scientific">Rhizobium rhizogenes NBRC 13257</name>
    <dbReference type="NCBI Taxonomy" id="1220581"/>
    <lineage>
        <taxon>Bacteria</taxon>
        <taxon>Pseudomonadati</taxon>
        <taxon>Pseudomonadota</taxon>
        <taxon>Alphaproteobacteria</taxon>
        <taxon>Hyphomicrobiales</taxon>
        <taxon>Rhizobiaceae</taxon>
        <taxon>Rhizobium/Agrobacterium group</taxon>
        <taxon>Rhizobium</taxon>
    </lineage>
</organism>
<dbReference type="GO" id="GO:0003677">
    <property type="term" value="F:DNA binding"/>
    <property type="evidence" value="ECO:0007669"/>
    <property type="project" value="UniProtKB-KW"/>
</dbReference>
<dbReference type="CDD" id="cd06170">
    <property type="entry name" value="LuxR_C_like"/>
    <property type="match status" value="1"/>
</dbReference>
<dbReference type="InterPro" id="IPR036388">
    <property type="entry name" value="WH-like_DNA-bd_sf"/>
</dbReference>
<dbReference type="Gene3D" id="1.10.10.10">
    <property type="entry name" value="Winged helix-like DNA-binding domain superfamily/Winged helix DNA-binding domain"/>
    <property type="match status" value="1"/>
</dbReference>
<sequence length="247" mass="29027">METYIRDVTSEELRLFGDIVARLSRLDSDVEARTAVFEDIVKLVRADFAASYIWNDRLRRFEKGLIHNMDPENIRNYERYYQFRDPHTFKLREKRKATLIEEVNPYSELIRTEFYNDFLKRDGLHHGINVFLFEGDRDLGDFRLWRSAKSPDFSEREKMLLDTISPFLKKAMANGMERFENLTPRERQIAFLVARGCRDREICDMLNIGFSTVRTHLNKAMEKKGCSNRAELAALIMRENGALPGTA</sequence>